<accession>A0ABR2RWH9</accession>
<sequence length="89" mass="10077">MHCRGIRCEDASKSDELCVKLVSMGVFFNFNFEGFLELIIGELPVLAFTVGSRSRLQQGSGKPYYLNPTLKREAAMRLDAIYKMNRALL</sequence>
<gene>
    <name evidence="1" type="ORF">V6N11_079815</name>
</gene>
<evidence type="ECO:0000313" key="2">
    <source>
        <dbReference type="Proteomes" id="UP001396334"/>
    </source>
</evidence>
<name>A0ABR2RWH9_9ROSI</name>
<dbReference type="Proteomes" id="UP001396334">
    <property type="component" value="Unassembled WGS sequence"/>
</dbReference>
<comment type="caution">
    <text evidence="1">The sequence shown here is derived from an EMBL/GenBank/DDBJ whole genome shotgun (WGS) entry which is preliminary data.</text>
</comment>
<dbReference type="EMBL" id="JBBPBN010000020">
    <property type="protein sequence ID" value="KAK9017336.1"/>
    <property type="molecule type" value="Genomic_DNA"/>
</dbReference>
<protein>
    <submittedName>
        <fullName evidence="1">Uncharacterized protein</fullName>
    </submittedName>
</protein>
<evidence type="ECO:0000313" key="1">
    <source>
        <dbReference type="EMBL" id="KAK9017336.1"/>
    </source>
</evidence>
<organism evidence="1 2">
    <name type="scientific">Hibiscus sabdariffa</name>
    <name type="common">roselle</name>
    <dbReference type="NCBI Taxonomy" id="183260"/>
    <lineage>
        <taxon>Eukaryota</taxon>
        <taxon>Viridiplantae</taxon>
        <taxon>Streptophyta</taxon>
        <taxon>Embryophyta</taxon>
        <taxon>Tracheophyta</taxon>
        <taxon>Spermatophyta</taxon>
        <taxon>Magnoliopsida</taxon>
        <taxon>eudicotyledons</taxon>
        <taxon>Gunneridae</taxon>
        <taxon>Pentapetalae</taxon>
        <taxon>rosids</taxon>
        <taxon>malvids</taxon>
        <taxon>Malvales</taxon>
        <taxon>Malvaceae</taxon>
        <taxon>Malvoideae</taxon>
        <taxon>Hibiscus</taxon>
    </lineage>
</organism>
<proteinExistence type="predicted"/>
<keyword evidence="2" id="KW-1185">Reference proteome</keyword>
<reference evidence="1 2" key="1">
    <citation type="journal article" date="2024" name="G3 (Bethesda)">
        <title>Genome assembly of Hibiscus sabdariffa L. provides insights into metabolisms of medicinal natural products.</title>
        <authorList>
            <person name="Kim T."/>
        </authorList>
    </citation>
    <scope>NUCLEOTIDE SEQUENCE [LARGE SCALE GENOMIC DNA]</scope>
    <source>
        <strain evidence="1">TK-2024</strain>
        <tissue evidence="1">Old leaves</tissue>
    </source>
</reference>